<dbReference type="KEGG" id="stax:MC45_04665"/>
<organism evidence="2 3">
    <name type="scientific">Sphingomonas taxi</name>
    <dbReference type="NCBI Taxonomy" id="1549858"/>
    <lineage>
        <taxon>Bacteria</taxon>
        <taxon>Pseudomonadati</taxon>
        <taxon>Pseudomonadota</taxon>
        <taxon>Alphaproteobacteria</taxon>
        <taxon>Sphingomonadales</taxon>
        <taxon>Sphingomonadaceae</taxon>
        <taxon>Sphingomonas</taxon>
    </lineage>
</organism>
<name>A0A097EE25_9SPHN</name>
<dbReference type="STRING" id="1549858.MC45_04665"/>
<evidence type="ECO:0000313" key="2">
    <source>
        <dbReference type="EMBL" id="AIT05814.1"/>
    </source>
</evidence>
<protein>
    <submittedName>
        <fullName evidence="2">Uncharacterized protein</fullName>
    </submittedName>
</protein>
<dbReference type="AlphaFoldDB" id="A0A097EE25"/>
<gene>
    <name evidence="2" type="ORF">MC45_04665</name>
</gene>
<evidence type="ECO:0000256" key="1">
    <source>
        <dbReference type="SAM" id="SignalP"/>
    </source>
</evidence>
<dbReference type="eggNOG" id="ENOG503118V">
    <property type="taxonomic scope" value="Bacteria"/>
</dbReference>
<feature type="signal peptide" evidence="1">
    <location>
        <begin position="1"/>
        <end position="20"/>
    </location>
</feature>
<feature type="chain" id="PRO_5001929603" evidence="1">
    <location>
        <begin position="21"/>
        <end position="85"/>
    </location>
</feature>
<accession>A0A097EE25</accession>
<keyword evidence="1" id="KW-0732">Signal</keyword>
<evidence type="ECO:0000313" key="3">
    <source>
        <dbReference type="Proteomes" id="UP000033200"/>
    </source>
</evidence>
<dbReference type="EMBL" id="CP009571">
    <property type="protein sequence ID" value="AIT05814.1"/>
    <property type="molecule type" value="Genomic_DNA"/>
</dbReference>
<dbReference type="RefSeq" id="WP_038660138.1">
    <property type="nucleotide sequence ID" value="NZ_CP009571.1"/>
</dbReference>
<reference evidence="2 3" key="1">
    <citation type="submission" date="2014-09" db="EMBL/GenBank/DDBJ databases">
        <title>Using Illumina technology Improving SMRT sequencing Genome Assembly by RASTools.</title>
        <authorList>
            <person name="Zhou Y."/>
            <person name="Ma T."/>
            <person name="Liu T."/>
        </authorList>
    </citation>
    <scope>NUCLEOTIDE SEQUENCE [LARGE SCALE GENOMIC DNA]</scope>
    <source>
        <strain evidence="2 3">ATCC 55669</strain>
    </source>
</reference>
<dbReference type="Proteomes" id="UP000033200">
    <property type="component" value="Chromosome"/>
</dbReference>
<keyword evidence="3" id="KW-1185">Reference proteome</keyword>
<proteinExistence type="predicted"/>
<sequence length="85" mass="8467">MNLLLLLSALLSALTGGGSAMRTPAAAHAVASAAAVVEAQVRPAAVASRPQQALPTLVASAAWGLAATAPAVAPGEPLYARRRRE</sequence>
<dbReference type="HOGENOM" id="CLU_2511012_0_0_5"/>